<dbReference type="GO" id="GO:0016020">
    <property type="term" value="C:membrane"/>
    <property type="evidence" value="ECO:0007669"/>
    <property type="project" value="UniProtKB-UniRule"/>
</dbReference>
<feature type="transmembrane region" description="Helical" evidence="1">
    <location>
        <begin position="225"/>
        <end position="242"/>
    </location>
</feature>
<dbReference type="Proteomes" id="UP000078558">
    <property type="component" value="Chromosome I"/>
</dbReference>
<dbReference type="PANTHER" id="PTHR35152:SF1">
    <property type="entry name" value="DOMAIN SIGNALLING PROTEIN, PUTATIVE (AFU_ORTHOLOGUE AFUA_5G11310)-RELATED"/>
    <property type="match status" value="1"/>
</dbReference>
<dbReference type="PANTHER" id="PTHR35152">
    <property type="entry name" value="DOMAIN SIGNALLING PROTEIN, PUTATIVE (AFU_ORTHOLOGUE AFUA_5G11310)-RELATED"/>
    <property type="match status" value="1"/>
</dbReference>
<organism evidence="3 5">
    <name type="scientific">Orrella dioscoreae</name>
    <dbReference type="NCBI Taxonomy" id="1851544"/>
    <lineage>
        <taxon>Bacteria</taxon>
        <taxon>Pseudomonadati</taxon>
        <taxon>Pseudomonadota</taxon>
        <taxon>Betaproteobacteria</taxon>
        <taxon>Burkholderiales</taxon>
        <taxon>Alcaligenaceae</taxon>
        <taxon>Orrella</taxon>
    </lineage>
</organism>
<feature type="transmembrane region" description="Helical" evidence="1">
    <location>
        <begin position="6"/>
        <end position="31"/>
    </location>
</feature>
<protein>
    <submittedName>
        <fullName evidence="3">Diguanylate cyclase/phosphodiesterase (GGDEF &amp; EAL domains) with PAS/PAC sensor(S)</fullName>
    </submittedName>
</protein>
<name>A0A1C3K0J9_9BURK</name>
<keyword evidence="1" id="KW-0812">Transmembrane</keyword>
<keyword evidence="5" id="KW-1185">Reference proteome</keyword>
<keyword evidence="1" id="KW-0472">Membrane</keyword>
<accession>A0A1C3K0J9</accession>
<dbReference type="KEGG" id="odi:ODI_R2922"/>
<evidence type="ECO:0000259" key="2">
    <source>
        <dbReference type="PROSITE" id="PS50924"/>
    </source>
</evidence>
<dbReference type="EMBL" id="LT907988">
    <property type="protein sequence ID" value="SOE50725.1"/>
    <property type="molecule type" value="Genomic_DNA"/>
</dbReference>
<feature type="transmembrane region" description="Helical" evidence="1">
    <location>
        <begin position="87"/>
        <end position="107"/>
    </location>
</feature>
<keyword evidence="1" id="KW-1133">Transmembrane helix</keyword>
<dbReference type="RefSeq" id="WP_067751841.1">
    <property type="nucleotide sequence ID" value="NZ_LT907988.1"/>
</dbReference>
<evidence type="ECO:0000313" key="4">
    <source>
        <dbReference type="EMBL" id="SOE50725.1"/>
    </source>
</evidence>
<dbReference type="OrthoDB" id="3763366at2"/>
<reference evidence="3 5" key="1">
    <citation type="submission" date="2016-06" db="EMBL/GenBank/DDBJ databases">
        <authorList>
            <person name="Kjaerup R.B."/>
            <person name="Dalgaard T.S."/>
            <person name="Juul-Madsen H.R."/>
        </authorList>
    </citation>
    <scope>NUCLEOTIDE SEQUENCE [LARGE SCALE GENOMIC DNA]</scope>
    <source>
        <strain evidence="3">Orrdi1</strain>
    </source>
</reference>
<feature type="transmembrane region" description="Helical" evidence="1">
    <location>
        <begin position="119"/>
        <end position="140"/>
    </location>
</feature>
<evidence type="ECO:0000256" key="1">
    <source>
        <dbReference type="PROSITE-ProRule" id="PRU00244"/>
    </source>
</evidence>
<dbReference type="EMBL" id="FLRC01000011">
    <property type="protein sequence ID" value="SBT24925.1"/>
    <property type="molecule type" value="Genomic_DNA"/>
</dbReference>
<gene>
    <name evidence="3" type="ORF">ODI_02996</name>
    <name evidence="4" type="ORF">ODI_R2922</name>
</gene>
<dbReference type="InterPro" id="IPR005330">
    <property type="entry name" value="MHYT_dom"/>
</dbReference>
<evidence type="ECO:0000313" key="5">
    <source>
        <dbReference type="Proteomes" id="UP000078558"/>
    </source>
</evidence>
<dbReference type="Pfam" id="PF03707">
    <property type="entry name" value="MHYT"/>
    <property type="match status" value="2"/>
</dbReference>
<evidence type="ECO:0000313" key="3">
    <source>
        <dbReference type="EMBL" id="SBT24925.1"/>
    </source>
</evidence>
<dbReference type="STRING" id="1851544.ODI_02996"/>
<feature type="domain" description="MHYT" evidence="2">
    <location>
        <begin position="11"/>
        <end position="205"/>
    </location>
</feature>
<feature type="transmembrane region" description="Helical" evidence="1">
    <location>
        <begin position="52"/>
        <end position="75"/>
    </location>
</feature>
<dbReference type="PROSITE" id="PS50924">
    <property type="entry name" value="MHYT"/>
    <property type="match status" value="1"/>
</dbReference>
<sequence>MNPGDIVPLAFNAGLVGLSFVIAALGSYVALLAAARIRRPGIGGGAGTVSMGYVLVAALALGGIGIWGMHFIGMLAQRIPFAVGYDISLTILSFLVAVFFAGAALWYVGHGRYGTQRCLAGGVLAGVGVAGMHYIGMSAMRMPAVFAWSEPLVIASVVIAVAAASAALWLAFSVQREWHRVVAALVMAGAVCGMHYTGAAAGSIICTTPTTTQASWLLGGTSLPYVVFVLSALTLVVMRWLLHRTSTEYREQVAARMDALLDTKSSKQGS</sequence>
<dbReference type="AlphaFoldDB" id="A0A1C3K0J9"/>
<feature type="transmembrane region" description="Helical" evidence="1">
    <location>
        <begin position="181"/>
        <end position="205"/>
    </location>
</feature>
<reference evidence="4 5" key="2">
    <citation type="submission" date="2017-08" db="EMBL/GenBank/DDBJ databases">
        <authorList>
            <person name="de Groot N.N."/>
        </authorList>
    </citation>
    <scope>NUCLEOTIDE SEQUENCE [LARGE SCALE GENOMIC DNA]</scope>
    <source>
        <strain evidence="4">Orrdi1</strain>
    </source>
</reference>
<feature type="transmembrane region" description="Helical" evidence="1">
    <location>
        <begin position="152"/>
        <end position="174"/>
    </location>
</feature>
<proteinExistence type="predicted"/>